<evidence type="ECO:0000313" key="1">
    <source>
        <dbReference type="EMBL" id="MBC3932357.1"/>
    </source>
</evidence>
<name>A0ABR7A651_9BURK</name>
<dbReference type="EMBL" id="JACOGD010000005">
    <property type="protein sequence ID" value="MBC3932357.1"/>
    <property type="molecule type" value="Genomic_DNA"/>
</dbReference>
<organism evidence="1 2">
    <name type="scientific">Undibacterium curvum</name>
    <dbReference type="NCBI Taxonomy" id="2762294"/>
    <lineage>
        <taxon>Bacteria</taxon>
        <taxon>Pseudomonadati</taxon>
        <taxon>Pseudomonadota</taxon>
        <taxon>Betaproteobacteria</taxon>
        <taxon>Burkholderiales</taxon>
        <taxon>Oxalobacteraceae</taxon>
        <taxon>Undibacterium</taxon>
    </lineage>
</organism>
<sequence>MTTHSVRSLALSDLLVIEDDSALLEFCCSATGLPLWPQIRVMVFRMMMSDLLYGVRLTGTSNAPKSMTRSASTMLRSLLNNSRQLASKGGRANICITAEGVADQMVGGRWFNRLTDHFVAARPADTLVLADHFEWRWPFPRHHGRMIMHAPWQAMNAVRGKMGVQAVHYKQAKDLVQLISDRAQIHMGWELDAERRKALTSTLARKAASMPWQYGAYTRLLERVRPKLLMVGAGCYGPAASLIAAAKSLDICTAEYQHGAVSSGHDAYNFAPAIQNSAIYKRTLPDHFLGYGKWWNDQINAPVQKWAVGNPHRSARIDGLGVQKEAQTDLLILSDGIEFNLYLDLARSLRSHAEAMNLKVVLRPHPLERTRALQMSKTESAGFQIDTNADIYQSLKTAHTVVSEVSTGLFEAVGIVERILIWDTPKSRFGYPSHPFETFDSVDALLQKLTYLDVGIREERFDVEHIWVGNWKKNFDNFLISQGLS</sequence>
<accession>A0ABR7A651</accession>
<evidence type="ECO:0000313" key="2">
    <source>
        <dbReference type="Proteomes" id="UP000654304"/>
    </source>
</evidence>
<dbReference type="InterPro" id="IPR043148">
    <property type="entry name" value="TagF_C"/>
</dbReference>
<comment type="caution">
    <text evidence="1">The sequence shown here is derived from an EMBL/GenBank/DDBJ whole genome shotgun (WGS) entry which is preliminary data.</text>
</comment>
<dbReference type="RefSeq" id="WP_186903997.1">
    <property type="nucleotide sequence ID" value="NZ_JACOGD010000005.1"/>
</dbReference>
<keyword evidence="2" id="KW-1185">Reference proteome</keyword>
<dbReference type="Proteomes" id="UP000654304">
    <property type="component" value="Unassembled WGS sequence"/>
</dbReference>
<gene>
    <name evidence="1" type="ORF">H8K43_11770</name>
</gene>
<dbReference type="Gene3D" id="3.40.50.12580">
    <property type="match status" value="1"/>
</dbReference>
<protein>
    <submittedName>
        <fullName evidence="1">Uncharacterized protein</fullName>
    </submittedName>
</protein>
<reference evidence="1 2" key="1">
    <citation type="submission" date="2020-08" db="EMBL/GenBank/DDBJ databases">
        <title>Novel species isolated from subtropical streams in China.</title>
        <authorList>
            <person name="Lu H."/>
        </authorList>
    </citation>
    <scope>NUCLEOTIDE SEQUENCE [LARGE SCALE GENOMIC DNA]</scope>
    <source>
        <strain evidence="1 2">CY22W</strain>
    </source>
</reference>
<proteinExistence type="predicted"/>